<evidence type="ECO:0000313" key="1">
    <source>
        <dbReference type="EMBL" id="KIV79937.1"/>
    </source>
</evidence>
<dbReference type="Gene3D" id="3.80.10.10">
    <property type="entry name" value="Ribonuclease Inhibitor"/>
    <property type="match status" value="1"/>
</dbReference>
<proteinExistence type="predicted"/>
<protein>
    <recommendedName>
        <fullName evidence="3">F-box domain-containing protein</fullName>
    </recommendedName>
</protein>
<evidence type="ECO:0008006" key="3">
    <source>
        <dbReference type="Google" id="ProtNLM"/>
    </source>
</evidence>
<sequence length="597" mass="68424">MASPTNIVDLEIEILADIFAYVDDTSPETTRAIVLVNQYFHDAVHLVQYRHRTLKWCHDRGTFVNPLGRRPKDLNSPTSLRGLRHLTISKGQAGSASGGPTVSRAVDQLKDLLSHATNLKSLTWNNGHLPPSEVVRVLEEYHPQCQLKAYCDRKPTNPLTAPNADMALARSPCLTTFEMHNKHDTHSAEKCHRIFQIVVNKAPSLRLASLTSFGINAPQMERWKSRWPESKPSTSLRHFSLDGWPVAAQTLDYWSRYIDIALLETFKCTRGPLHASYFAKAADVLRGLKHVSLNLSPWSCPPETAQAVEHYIATCNPLWTLSLWSWRGKVSLDTILQQHGPTLRDLQLHMREEEMDEEPSRPLSIHELQHVRRACPMLKSLTLDLDRFSSELKSEDYQETLEELKLFNLDELQVYLDSGMAYMQQGALEHIDDEDPEGDVEDFDFEDLDGEHAIQRANDCGGTFNQDDLSPTTIVRAFHGGQTELTFHPPSNTRDIERFVAEVWKYVFGDRVTGPRQVHLKFGEWERKEMPLVFRPDGAAQKDLRVWAKARPHDRDDKKGECEIEIQCCQGKHWRKFTTDYWARTDDELMMIRAELN</sequence>
<organism evidence="1 2">
    <name type="scientific">Exophiala sideris</name>
    <dbReference type="NCBI Taxonomy" id="1016849"/>
    <lineage>
        <taxon>Eukaryota</taxon>
        <taxon>Fungi</taxon>
        <taxon>Dikarya</taxon>
        <taxon>Ascomycota</taxon>
        <taxon>Pezizomycotina</taxon>
        <taxon>Eurotiomycetes</taxon>
        <taxon>Chaetothyriomycetidae</taxon>
        <taxon>Chaetothyriales</taxon>
        <taxon>Herpotrichiellaceae</taxon>
        <taxon>Exophiala</taxon>
    </lineage>
</organism>
<dbReference type="Proteomes" id="UP000053599">
    <property type="component" value="Unassembled WGS sequence"/>
</dbReference>
<dbReference type="EMBL" id="KN846953">
    <property type="protein sequence ID" value="KIV79937.1"/>
    <property type="molecule type" value="Genomic_DNA"/>
</dbReference>
<dbReference type="InterPro" id="IPR032675">
    <property type="entry name" value="LRR_dom_sf"/>
</dbReference>
<dbReference type="AlphaFoldDB" id="A0A0D1YAA3"/>
<evidence type="ECO:0000313" key="2">
    <source>
        <dbReference type="Proteomes" id="UP000053599"/>
    </source>
</evidence>
<gene>
    <name evidence="1" type="ORF">PV11_07476</name>
</gene>
<name>A0A0D1YAA3_9EURO</name>
<reference evidence="1 2" key="1">
    <citation type="submission" date="2015-01" db="EMBL/GenBank/DDBJ databases">
        <title>The Genome Sequence of Exophiala sideris CBS121828.</title>
        <authorList>
            <consortium name="The Broad Institute Genomics Platform"/>
            <person name="Cuomo C."/>
            <person name="de Hoog S."/>
            <person name="Gorbushina A."/>
            <person name="Stielow B."/>
            <person name="Teixiera M."/>
            <person name="Abouelleil A."/>
            <person name="Chapman S.B."/>
            <person name="Priest M."/>
            <person name="Young S.K."/>
            <person name="Wortman J."/>
            <person name="Nusbaum C."/>
            <person name="Birren B."/>
        </authorList>
    </citation>
    <scope>NUCLEOTIDE SEQUENCE [LARGE SCALE GENOMIC DNA]</scope>
    <source>
        <strain evidence="1 2">CBS 121828</strain>
    </source>
</reference>
<dbReference type="OrthoDB" id="3945550at2759"/>
<dbReference type="HOGENOM" id="CLU_460807_0_0_1"/>
<accession>A0A0D1YAA3</accession>
<dbReference type="STRING" id="1016849.A0A0D1YAA3"/>